<dbReference type="EMBL" id="VAWE01000002">
    <property type="protein sequence ID" value="TLQ39385.1"/>
    <property type="molecule type" value="Genomic_DNA"/>
</dbReference>
<dbReference type="RefSeq" id="WP_138058195.1">
    <property type="nucleotide sequence ID" value="NZ_VAWE01000002.1"/>
</dbReference>
<dbReference type="AlphaFoldDB" id="A0A5R9DTD5"/>
<dbReference type="InterPro" id="IPR036390">
    <property type="entry name" value="WH_DNA-bd_sf"/>
</dbReference>
<dbReference type="CDD" id="cd00090">
    <property type="entry name" value="HTH_ARSR"/>
    <property type="match status" value="1"/>
</dbReference>
<dbReference type="Gene3D" id="1.10.10.10">
    <property type="entry name" value="Winged helix-like DNA-binding domain superfamily/Winged helix DNA-binding domain"/>
    <property type="match status" value="1"/>
</dbReference>
<dbReference type="OrthoDB" id="3865055at2"/>
<evidence type="ECO:0000256" key="1">
    <source>
        <dbReference type="SAM" id="MobiDB-lite"/>
    </source>
</evidence>
<feature type="compositionally biased region" description="Low complexity" evidence="1">
    <location>
        <begin position="206"/>
        <end position="228"/>
    </location>
</feature>
<feature type="compositionally biased region" description="Basic residues" evidence="1">
    <location>
        <begin position="181"/>
        <end position="199"/>
    </location>
</feature>
<protein>
    <submittedName>
        <fullName evidence="2">Helix-turn-helix transcriptional regulator</fullName>
    </submittedName>
</protein>
<comment type="caution">
    <text evidence="2">The sequence shown here is derived from an EMBL/GenBank/DDBJ whole genome shotgun (WGS) entry which is preliminary data.</text>
</comment>
<accession>A0A5R9DTD5</accession>
<feature type="region of interest" description="Disordered" evidence="1">
    <location>
        <begin position="175"/>
        <end position="253"/>
    </location>
</feature>
<reference evidence="2 3" key="1">
    <citation type="submission" date="2019-05" db="EMBL/GenBank/DDBJ databases">
        <title>Streptomyces marianii sp. nov., a novel marine actinomycete from southern coast of India.</title>
        <authorList>
            <person name="Iniyan A.M."/>
            <person name="Wink J."/>
            <person name="Ramprasad E."/>
            <person name="Ramana C.V."/>
            <person name="Bunk B."/>
            <person name="Sproer C."/>
            <person name="Joseph F.-J.R.S."/>
            <person name="Vincent S.G.P."/>
        </authorList>
    </citation>
    <scope>NUCLEOTIDE SEQUENCE [LARGE SCALE GENOMIC DNA]</scope>
    <source>
        <strain evidence="2 3">ICN19</strain>
    </source>
</reference>
<gene>
    <name evidence="2" type="ORF">FEF34_39075</name>
</gene>
<sequence>MPTTLAPPRPTPSASAAEHAVAGHRVPSNGQWMSTTAGRIAPSGEAWLEAVYWFYKYGPYSSTSSHGPKKFGDTTLRMARKIAHLTECRPSVGKLVEWLNLSKRTVQYHLGILRESGLLTYRSKGTRVCGVGSRASEFERTIPQIFDDAAGLRTGPSDTLIRSVRGFAPERIPLLKELHTAARKPRRQKRTKRANRPARRTPSGTSSCTPMVGSTSSSSTAGDLSSPSESKLASGKRKSPTPKKPTPKLNKTGRRYQLAAQLIQQIGWLGRAATPRIAWICRHVADAGWSADEVIAVVGLEAPARRVHRPSGFLASRLKGAHLLYDTPAKRAALVDHWRDTRRAERDRHAEWWADDCRMPASRAVAREVEAAFAQLQQPTDPAPAERELDLDDDGLVDLKQLTRDEVIELRAAALKDPALVRATVNTCGETYARRLYTSALVDQVQRVARLGRTVVHGWRPA</sequence>
<keyword evidence="3" id="KW-1185">Reference proteome</keyword>
<evidence type="ECO:0000313" key="2">
    <source>
        <dbReference type="EMBL" id="TLQ39385.1"/>
    </source>
</evidence>
<dbReference type="SUPFAM" id="SSF46785">
    <property type="entry name" value="Winged helix' DNA-binding domain"/>
    <property type="match status" value="1"/>
</dbReference>
<organism evidence="2 3">
    <name type="scientific">Streptomyces marianii</name>
    <dbReference type="NCBI Taxonomy" id="1817406"/>
    <lineage>
        <taxon>Bacteria</taxon>
        <taxon>Bacillati</taxon>
        <taxon>Actinomycetota</taxon>
        <taxon>Actinomycetes</taxon>
        <taxon>Kitasatosporales</taxon>
        <taxon>Streptomycetaceae</taxon>
        <taxon>Streptomyces</taxon>
    </lineage>
</organism>
<dbReference type="InterPro" id="IPR011991">
    <property type="entry name" value="ArsR-like_HTH"/>
</dbReference>
<dbReference type="Proteomes" id="UP000305921">
    <property type="component" value="Unassembled WGS sequence"/>
</dbReference>
<name>A0A5R9DTD5_9ACTN</name>
<evidence type="ECO:0000313" key="3">
    <source>
        <dbReference type="Proteomes" id="UP000305921"/>
    </source>
</evidence>
<dbReference type="InterPro" id="IPR036388">
    <property type="entry name" value="WH-like_DNA-bd_sf"/>
</dbReference>
<proteinExistence type="predicted"/>